<sequence length="1050" mass="115946">MFMYFLGFYFFTEIPDKINRAEAKHLAVTSGSDKTERTTKRSRISTIRRIFDMAKHRTKRSSFFSTGVKVCPQESVKQILASHQAYYRLRGFQVYHLVQSIYPQPLSSYSVCQEAVWEAFRIFLDRIPDTSEYQNWVTACQRETFCIFDIGKNFSNSQEHLEIIQRRVKHRTFQESHSFLTFLSFPHPAGSPGTPISPSAPNSTLLNEIFNDTKTPVKELGTNAVPELPVEQMVEFSVTLTDQEYTAELSDPNSPEYQQLAAKFQLQMKKIFEKLPGFKEIRVLGFNCIPMYTIFPPVIDFSALGIFTFPPCRSSSTIARYVVNFERDGSETKGTADDVSTIGSNKVESEKIPISPVEEREISATKLTVTDLQQLVATALHEDQSLPVDLGTLQFTDETVIPPSDLDNDIQGVVTIPLAGPDLEELPLGYPSPATVDQRGDVFVDEFTTESPALSEEISIPEEFNNFITSEPDFPTKPSREPFQDRYPYTQVIATDHPSFTVPFSALGSTSSPPKSEDSYLPPPADDSAGKDLLTSGYESPVELATAGSFTTPPLLPAGEVEKEADKKQDLTDTTEPPFKEVDQDSLSGQGKTHEIFVCESRRGAALVAHTVTCQSSPWSTQDLNCIILPTQNDHGVHKRAMKMVRRQEPFSGDRLAELGLSSLEKRKLWGEPYCAFQYLKEVYKKVGQGSFTKSSVKIMEEPESSGDDLFVTASTYERSPFFTGASDVSTVQPGAVITDVLPSVAPLPAATSPSYSPSEIIEQSLELPGPSAPAPAAVPADGTGMGVQDIAAELDPMGAVSTAALDQGEQGSGSIPGLTAEPAETTPAPALKYLTTSSMTTAAKGKELVVFFSLRVTNMHFSDDLFNRSSTEYKALEQQFMQLLLPYLQSNLTGFKHLEILNFRNGSVIVNSKMKFAKTVPYNITEAVHCVLEDFCDAAAQHLNLEIDSYSLDIEPADQADPCKFMACDKFSECVLNEWTREADCLCKPGYASRDGLPCRSLCELQPHLCVNGGKYALYVDTSFTKDSAVQNLVQNPYSPSILNLSFLA</sequence>
<keyword evidence="13" id="KW-0373">Hyaluronic acid</keyword>
<dbReference type="GO" id="GO:0007601">
    <property type="term" value="P:visual perception"/>
    <property type="evidence" value="ECO:0007669"/>
    <property type="project" value="InterPro"/>
</dbReference>
<evidence type="ECO:0000313" key="19">
    <source>
        <dbReference type="EMBL" id="OWK57719.1"/>
    </source>
</evidence>
<keyword evidence="7" id="KW-0732">Signal</keyword>
<gene>
    <name evidence="19" type="primary">IMPG1</name>
    <name evidence="19" type="ORF">RLOC_00010459</name>
</gene>
<dbReference type="InterPro" id="IPR039861">
    <property type="entry name" value="IMPG"/>
</dbReference>
<dbReference type="STRING" id="299123.ENSLSDP00000015282"/>
<comment type="function">
    <text evidence="16">Chondroitin sulfate-, heparin- and hyaluronan-binding protein. May serve to form a basic macromolecular scaffold comprising the insoluble interphotoreceptor matrix.</text>
</comment>
<keyword evidence="6" id="KW-0358">Heparin-binding</keyword>
<dbReference type="Gene3D" id="3.30.70.960">
    <property type="entry name" value="SEA domain"/>
    <property type="match status" value="2"/>
</dbReference>
<keyword evidence="20" id="KW-1185">Reference proteome</keyword>
<keyword evidence="5" id="KW-0272">Extracellular matrix</keyword>
<evidence type="ECO:0000256" key="8">
    <source>
        <dbReference type="ARBA" id="ARBA00022737"/>
    </source>
</evidence>
<keyword evidence="9" id="KW-0730">Sialic acid</keyword>
<keyword evidence="8" id="KW-0677">Repeat</keyword>
<dbReference type="InterPro" id="IPR036364">
    <property type="entry name" value="SEA_dom_sf"/>
</dbReference>
<evidence type="ECO:0000256" key="5">
    <source>
        <dbReference type="ARBA" id="ARBA00022530"/>
    </source>
</evidence>
<proteinExistence type="predicted"/>
<evidence type="ECO:0000256" key="13">
    <source>
        <dbReference type="ARBA" id="ARBA00023290"/>
    </source>
</evidence>
<dbReference type="AlphaFoldDB" id="A0A218UVI6"/>
<evidence type="ECO:0000256" key="6">
    <source>
        <dbReference type="ARBA" id="ARBA00022674"/>
    </source>
</evidence>
<evidence type="ECO:0000256" key="7">
    <source>
        <dbReference type="ARBA" id="ARBA00022729"/>
    </source>
</evidence>
<dbReference type="Proteomes" id="UP000197619">
    <property type="component" value="Unassembled WGS sequence"/>
</dbReference>
<evidence type="ECO:0000256" key="16">
    <source>
        <dbReference type="ARBA" id="ARBA00045407"/>
    </source>
</evidence>
<evidence type="ECO:0000256" key="9">
    <source>
        <dbReference type="ARBA" id="ARBA00022981"/>
    </source>
</evidence>
<dbReference type="GO" id="GO:0001750">
    <property type="term" value="C:photoreceptor outer segment"/>
    <property type="evidence" value="ECO:0007669"/>
    <property type="project" value="UniProtKB-SubCell"/>
</dbReference>
<dbReference type="SMART" id="SM00200">
    <property type="entry name" value="SEA"/>
    <property type="match status" value="2"/>
</dbReference>
<dbReference type="Pfam" id="PF01390">
    <property type="entry name" value="SEA"/>
    <property type="match status" value="2"/>
</dbReference>
<evidence type="ECO:0000313" key="20">
    <source>
        <dbReference type="Proteomes" id="UP000197619"/>
    </source>
</evidence>
<dbReference type="InterPro" id="IPR000082">
    <property type="entry name" value="SEA_dom"/>
</dbReference>
<dbReference type="SUPFAM" id="SSF82671">
    <property type="entry name" value="SEA domain"/>
    <property type="match status" value="2"/>
</dbReference>
<feature type="compositionally biased region" description="Basic and acidic residues" evidence="17">
    <location>
        <begin position="560"/>
        <end position="571"/>
    </location>
</feature>
<dbReference type="EMBL" id="MUZQ01000119">
    <property type="protein sequence ID" value="OWK57719.1"/>
    <property type="molecule type" value="Genomic_DNA"/>
</dbReference>
<feature type="region of interest" description="Disordered" evidence="17">
    <location>
        <begin position="504"/>
        <end position="588"/>
    </location>
</feature>
<evidence type="ECO:0000256" key="11">
    <source>
        <dbReference type="ARBA" id="ARBA00023180"/>
    </source>
</evidence>
<comment type="subcellular location">
    <subcellularLocation>
        <location evidence="2">Cell projection</location>
        <location evidence="2">Cilium</location>
        <location evidence="2">Photoreceptor outer segment</location>
    </subcellularLocation>
    <subcellularLocation>
        <location evidence="1">Photoreceptor inner segment</location>
    </subcellularLocation>
    <subcellularLocation>
        <location evidence="3">Secreted</location>
        <location evidence="3">Extracellular space</location>
        <location evidence="3">Extracellular matrix</location>
        <location evidence="3">Interphotoreceptor matrix</location>
    </subcellularLocation>
</comment>
<name>A0A218UVI6_9PASE</name>
<keyword evidence="4" id="KW-0964">Secreted</keyword>
<feature type="domain" description="SEA" evidence="18">
    <location>
        <begin position="847"/>
        <end position="960"/>
    </location>
</feature>
<dbReference type="GO" id="GO:0008201">
    <property type="term" value="F:heparin binding"/>
    <property type="evidence" value="ECO:0007669"/>
    <property type="project" value="UniProtKB-KW"/>
</dbReference>
<dbReference type="GO" id="GO:0001917">
    <property type="term" value="C:photoreceptor inner segment"/>
    <property type="evidence" value="ECO:0007669"/>
    <property type="project" value="UniProtKB-SubCell"/>
</dbReference>
<dbReference type="PROSITE" id="PS50024">
    <property type="entry name" value="SEA"/>
    <property type="match status" value="2"/>
</dbReference>
<keyword evidence="11" id="KW-0325">Glycoprotein</keyword>
<keyword evidence="10" id="KW-0675">Receptor</keyword>
<evidence type="ECO:0000256" key="1">
    <source>
        <dbReference type="ARBA" id="ARBA00004437"/>
    </source>
</evidence>
<dbReference type="PANTHER" id="PTHR12199">
    <property type="entry name" value="INTERPHOTORECEPTOR MATRIX PROTEOGLYCAN"/>
    <property type="match status" value="1"/>
</dbReference>
<organism evidence="19 20">
    <name type="scientific">Lonchura striata</name>
    <name type="common">white-rumped munia</name>
    <dbReference type="NCBI Taxonomy" id="40157"/>
    <lineage>
        <taxon>Eukaryota</taxon>
        <taxon>Metazoa</taxon>
        <taxon>Chordata</taxon>
        <taxon>Craniata</taxon>
        <taxon>Vertebrata</taxon>
        <taxon>Euteleostomi</taxon>
        <taxon>Archelosauria</taxon>
        <taxon>Archosauria</taxon>
        <taxon>Dinosauria</taxon>
        <taxon>Saurischia</taxon>
        <taxon>Theropoda</taxon>
        <taxon>Coelurosauria</taxon>
        <taxon>Aves</taxon>
        <taxon>Neognathae</taxon>
        <taxon>Neoaves</taxon>
        <taxon>Telluraves</taxon>
        <taxon>Australaves</taxon>
        <taxon>Passeriformes</taxon>
        <taxon>Passeroidea</taxon>
        <taxon>Estrildidae</taxon>
        <taxon>Estrildinae</taxon>
        <taxon>Lonchura</taxon>
    </lineage>
</organism>
<dbReference type="GO" id="GO:0005540">
    <property type="term" value="F:hyaluronic acid binding"/>
    <property type="evidence" value="ECO:0007669"/>
    <property type="project" value="UniProtKB-KW"/>
</dbReference>
<evidence type="ECO:0000256" key="4">
    <source>
        <dbReference type="ARBA" id="ARBA00022525"/>
    </source>
</evidence>
<evidence type="ECO:0000256" key="10">
    <source>
        <dbReference type="ARBA" id="ARBA00023170"/>
    </source>
</evidence>
<evidence type="ECO:0000259" key="18">
    <source>
        <dbReference type="PROSITE" id="PS50024"/>
    </source>
</evidence>
<evidence type="ECO:0000256" key="12">
    <source>
        <dbReference type="ARBA" id="ARBA00023273"/>
    </source>
</evidence>
<dbReference type="GO" id="GO:0033165">
    <property type="term" value="C:interphotoreceptor matrix"/>
    <property type="evidence" value="ECO:0007669"/>
    <property type="project" value="UniProtKB-SubCell"/>
</dbReference>
<evidence type="ECO:0000256" key="15">
    <source>
        <dbReference type="ARBA" id="ARBA00042018"/>
    </source>
</evidence>
<accession>A0A218UVI6</accession>
<evidence type="ECO:0000256" key="14">
    <source>
        <dbReference type="ARBA" id="ARBA00040753"/>
    </source>
</evidence>
<evidence type="ECO:0000256" key="17">
    <source>
        <dbReference type="SAM" id="MobiDB-lite"/>
    </source>
</evidence>
<dbReference type="PANTHER" id="PTHR12199:SF3">
    <property type="entry name" value="INTERPHOTORECEPTOR MATRIX PROTEOGLYCAN 1"/>
    <property type="match status" value="1"/>
</dbReference>
<reference evidence="19 20" key="1">
    <citation type="submission" date="2017-05" db="EMBL/GenBank/DDBJ databases">
        <title>Genome of assembly of the Bengalese finch, Lonchura striata domestica.</title>
        <authorList>
            <person name="Colquitt B.M."/>
            <person name="Brainard M.S."/>
        </authorList>
    </citation>
    <scope>NUCLEOTIDE SEQUENCE [LARGE SCALE GENOMIC DNA]</scope>
    <source>
        <strain evidence="19">White83orange57</strain>
    </source>
</reference>
<evidence type="ECO:0000256" key="3">
    <source>
        <dbReference type="ARBA" id="ARBA00004593"/>
    </source>
</evidence>
<evidence type="ECO:0000256" key="2">
    <source>
        <dbReference type="ARBA" id="ARBA00004504"/>
    </source>
</evidence>
<comment type="caution">
    <text evidence="19">The sequence shown here is derived from an EMBL/GenBank/DDBJ whole genome shotgun (WGS) entry which is preliminary data.</text>
</comment>
<feature type="domain" description="SEA" evidence="18">
    <location>
        <begin position="230"/>
        <end position="374"/>
    </location>
</feature>
<keyword evidence="12" id="KW-0966">Cell projection</keyword>
<protein>
    <recommendedName>
        <fullName evidence="14">Interphotoreceptor matrix proteoglycan 1</fullName>
    </recommendedName>
    <alternativeName>
        <fullName evidence="15">Sialoprotein associated with cones and rods</fullName>
    </alternativeName>
</protein>